<feature type="transmembrane region" description="Helical" evidence="7">
    <location>
        <begin position="49"/>
        <end position="68"/>
    </location>
</feature>
<dbReference type="PANTHER" id="PTHR10057:SF0">
    <property type="entry name" value="TRANSLOCATOR PROTEIN"/>
    <property type="match status" value="1"/>
</dbReference>
<evidence type="ECO:0000256" key="6">
    <source>
        <dbReference type="SAM" id="MobiDB-lite"/>
    </source>
</evidence>
<keyword evidence="9" id="KW-1185">Reference proteome</keyword>
<keyword evidence="5 7" id="KW-0472">Membrane</keyword>
<dbReference type="FunFam" id="1.20.1260.100:FF:000001">
    <property type="entry name" value="translocator protein 2"/>
    <property type="match status" value="1"/>
</dbReference>
<dbReference type="InParanoid" id="A0A2G5F0E2"/>
<dbReference type="EMBL" id="KZ305020">
    <property type="protein sequence ID" value="PIA61468.1"/>
    <property type="molecule type" value="Genomic_DNA"/>
</dbReference>
<evidence type="ECO:0000256" key="2">
    <source>
        <dbReference type="ARBA" id="ARBA00007524"/>
    </source>
</evidence>
<keyword evidence="4 7" id="KW-1133">Transmembrane helix</keyword>
<evidence type="ECO:0000256" key="7">
    <source>
        <dbReference type="SAM" id="Phobius"/>
    </source>
</evidence>
<dbReference type="OrthoDB" id="8841220at2759"/>
<dbReference type="Proteomes" id="UP000230069">
    <property type="component" value="Unassembled WGS sequence"/>
</dbReference>
<feature type="transmembrane region" description="Helical" evidence="7">
    <location>
        <begin position="88"/>
        <end position="109"/>
    </location>
</feature>
<reference evidence="8 9" key="1">
    <citation type="submission" date="2017-09" db="EMBL/GenBank/DDBJ databases">
        <title>WGS assembly of Aquilegia coerulea Goldsmith.</title>
        <authorList>
            <person name="Hodges S."/>
            <person name="Kramer E."/>
            <person name="Nordborg M."/>
            <person name="Tomkins J."/>
            <person name="Borevitz J."/>
            <person name="Derieg N."/>
            <person name="Yan J."/>
            <person name="Mihaltcheva S."/>
            <person name="Hayes R.D."/>
            <person name="Rokhsar D."/>
        </authorList>
    </citation>
    <scope>NUCLEOTIDE SEQUENCE [LARGE SCALE GENOMIC DNA]</scope>
    <source>
        <strain evidence="9">cv. Goldsmith</strain>
    </source>
</reference>
<feature type="region of interest" description="Disordered" evidence="6">
    <location>
        <begin position="1"/>
        <end position="37"/>
    </location>
</feature>
<dbReference type="CDD" id="cd15904">
    <property type="entry name" value="TSPO_MBR"/>
    <property type="match status" value="1"/>
</dbReference>
<feature type="compositionally biased region" description="Low complexity" evidence="6">
    <location>
        <begin position="15"/>
        <end position="29"/>
    </location>
</feature>
<dbReference type="Gene3D" id="1.20.1260.100">
    <property type="entry name" value="TspO/MBR protein"/>
    <property type="match status" value="1"/>
</dbReference>
<proteinExistence type="inferred from homology"/>
<dbReference type="InterPro" id="IPR038330">
    <property type="entry name" value="TspO/MBR-related_sf"/>
</dbReference>
<dbReference type="AlphaFoldDB" id="A0A2G5F0E2"/>
<accession>A0A2G5F0E2</accession>
<protein>
    <recommendedName>
        <fullName evidence="10">Translocator protein homolog</fullName>
    </recommendedName>
</protein>
<dbReference type="STRING" id="218851.A0A2G5F0E2"/>
<organism evidence="8 9">
    <name type="scientific">Aquilegia coerulea</name>
    <name type="common">Rocky mountain columbine</name>
    <dbReference type="NCBI Taxonomy" id="218851"/>
    <lineage>
        <taxon>Eukaryota</taxon>
        <taxon>Viridiplantae</taxon>
        <taxon>Streptophyta</taxon>
        <taxon>Embryophyta</taxon>
        <taxon>Tracheophyta</taxon>
        <taxon>Spermatophyta</taxon>
        <taxon>Magnoliopsida</taxon>
        <taxon>Ranunculales</taxon>
        <taxon>Ranunculaceae</taxon>
        <taxon>Thalictroideae</taxon>
        <taxon>Aquilegia</taxon>
    </lineage>
</organism>
<name>A0A2G5F0E2_AQUCA</name>
<comment type="subcellular location">
    <subcellularLocation>
        <location evidence="1">Membrane</location>
        <topology evidence="1">Multi-pass membrane protein</topology>
    </subcellularLocation>
</comment>
<sequence length="196" mass="21478">MASQTLKQRTKDDSTSTTTTTTNNNKTRSSGGGTKDKQMAMAKRGLRSLAIAIATPLLLTLTTIFLFGSGQNNYQNVEKKPFWYPPLWGLHLGCVISSILMGLSAWLVWAEGGFHKQPSVVPLYLGQLLLSLSWDPIVLKMGASWIGLIICVGLFATLVGCSTRFRQVNPIAGDLLKPCLAWAAYLTFVNYKLIHT</sequence>
<dbReference type="PANTHER" id="PTHR10057">
    <property type="entry name" value="PERIPHERAL-TYPE BENZODIAZEPINE RECEPTOR"/>
    <property type="match status" value="1"/>
</dbReference>
<keyword evidence="3 7" id="KW-0812">Transmembrane</keyword>
<dbReference type="FunCoup" id="A0A2G5F0E2">
    <property type="interactions" value="70"/>
</dbReference>
<feature type="transmembrane region" description="Helical" evidence="7">
    <location>
        <begin position="145"/>
        <end position="163"/>
    </location>
</feature>
<dbReference type="Pfam" id="PF03073">
    <property type="entry name" value="TspO_MBR"/>
    <property type="match status" value="1"/>
</dbReference>
<evidence type="ECO:0000256" key="5">
    <source>
        <dbReference type="ARBA" id="ARBA00023136"/>
    </source>
</evidence>
<evidence type="ECO:0000256" key="4">
    <source>
        <dbReference type="ARBA" id="ARBA00022989"/>
    </source>
</evidence>
<evidence type="ECO:0000313" key="9">
    <source>
        <dbReference type="Proteomes" id="UP000230069"/>
    </source>
</evidence>
<evidence type="ECO:0008006" key="10">
    <source>
        <dbReference type="Google" id="ProtNLM"/>
    </source>
</evidence>
<feature type="transmembrane region" description="Helical" evidence="7">
    <location>
        <begin position="121"/>
        <end position="139"/>
    </location>
</feature>
<gene>
    <name evidence="8" type="ORF">AQUCO_00300757v1</name>
</gene>
<evidence type="ECO:0000313" key="8">
    <source>
        <dbReference type="EMBL" id="PIA61468.1"/>
    </source>
</evidence>
<evidence type="ECO:0000256" key="1">
    <source>
        <dbReference type="ARBA" id="ARBA00004141"/>
    </source>
</evidence>
<dbReference type="GO" id="GO:0016020">
    <property type="term" value="C:membrane"/>
    <property type="evidence" value="ECO:0007669"/>
    <property type="project" value="UniProtKB-SubCell"/>
</dbReference>
<comment type="similarity">
    <text evidence="2">Belongs to the TspO/BZRP family.</text>
</comment>
<evidence type="ECO:0000256" key="3">
    <source>
        <dbReference type="ARBA" id="ARBA00022692"/>
    </source>
</evidence>
<dbReference type="InterPro" id="IPR004307">
    <property type="entry name" value="TspO_MBR"/>
</dbReference>
<dbReference type="GO" id="GO:0033013">
    <property type="term" value="P:tetrapyrrole metabolic process"/>
    <property type="evidence" value="ECO:0007669"/>
    <property type="project" value="UniProtKB-ARBA"/>
</dbReference>